<keyword evidence="1" id="KW-0378">Hydrolase</keyword>
<evidence type="ECO:0000256" key="1">
    <source>
        <dbReference type="ARBA" id="ARBA00022801"/>
    </source>
</evidence>
<accession>A0A211ZJS1</accession>
<dbReference type="AlphaFoldDB" id="A0A211ZJS1"/>
<organism evidence="4 5">
    <name type="scientific">Inquilinus limosus</name>
    <dbReference type="NCBI Taxonomy" id="171674"/>
    <lineage>
        <taxon>Bacteria</taxon>
        <taxon>Pseudomonadati</taxon>
        <taxon>Pseudomonadota</taxon>
        <taxon>Alphaproteobacteria</taxon>
        <taxon>Rhodospirillales</taxon>
        <taxon>Rhodospirillaceae</taxon>
        <taxon>Inquilinus</taxon>
    </lineage>
</organism>
<dbReference type="InterPro" id="IPR029058">
    <property type="entry name" value="AB_hydrolase_fold"/>
</dbReference>
<sequence length="442" mass="46298">MVGRRCGVRGQQSGGTSAAGRNPARAAPIGSGERHIMHSLPAVPAGTSRAVPAPRTDAARGGMWRRGLIALAGLLLGACQTSGAQMAAIGGSNQQLPGLVRAPLSLEVTMPDGDRETLDAFVTRPAGPGPYPVALITHGTSEDVYNRALTPTRYSSTAIGFARRGYAAVMVLRRGYGNSTGRDMVTGVSCDNPGHQRAGEVARTDLLAALEAIRRQPWASPDKAVLLGSSTGGWAVLAAAAVNPPGVQAVLDFSGGRGASWVNVCGKDALLEAAGAFGQTARTPVLWVYAENDKEFPPALAREMFARYQAAGGAGELFVTPASGENGHFIMSSAPPTLWWPRVCDFLAARGLPSAELVKAQTAELPVPSGLTEEGKKSFARYVASASYEKAFATNGRDYWSWNSSYRTQQAAAQAVLSYCRQRASDCVLYAVGDRLIPVAAP</sequence>
<proteinExistence type="predicted"/>
<dbReference type="InterPro" id="IPR050261">
    <property type="entry name" value="FrsA_esterase"/>
</dbReference>
<evidence type="ECO:0000256" key="2">
    <source>
        <dbReference type="SAM" id="MobiDB-lite"/>
    </source>
</evidence>
<dbReference type="Gene3D" id="3.40.50.1820">
    <property type="entry name" value="alpha/beta hydrolase"/>
    <property type="match status" value="1"/>
</dbReference>
<dbReference type="STRING" id="1122125.GCA_000423185_00882"/>
<evidence type="ECO:0000313" key="4">
    <source>
        <dbReference type="EMBL" id="OWJ65522.1"/>
    </source>
</evidence>
<protein>
    <recommendedName>
        <fullName evidence="3">Xaa-Pro dipeptidyl-peptidase-like domain-containing protein</fullName>
    </recommendedName>
</protein>
<feature type="domain" description="Xaa-Pro dipeptidyl-peptidase-like" evidence="3">
    <location>
        <begin position="117"/>
        <end position="255"/>
    </location>
</feature>
<keyword evidence="5" id="KW-1185">Reference proteome</keyword>
<feature type="region of interest" description="Disordered" evidence="2">
    <location>
        <begin position="1"/>
        <end position="29"/>
    </location>
</feature>
<dbReference type="Proteomes" id="UP000196655">
    <property type="component" value="Unassembled WGS sequence"/>
</dbReference>
<evidence type="ECO:0000259" key="3">
    <source>
        <dbReference type="Pfam" id="PF02129"/>
    </source>
</evidence>
<dbReference type="SUPFAM" id="SSF53474">
    <property type="entry name" value="alpha/beta-Hydrolases"/>
    <property type="match status" value="1"/>
</dbReference>
<dbReference type="PANTHER" id="PTHR22946:SF9">
    <property type="entry name" value="POLYKETIDE TRANSFERASE AF380"/>
    <property type="match status" value="1"/>
</dbReference>
<dbReference type="Pfam" id="PF02129">
    <property type="entry name" value="Peptidase_S15"/>
    <property type="match status" value="1"/>
</dbReference>
<name>A0A211ZJS1_9PROT</name>
<gene>
    <name evidence="4" type="ORF">BWR60_19185</name>
</gene>
<evidence type="ECO:0000313" key="5">
    <source>
        <dbReference type="Proteomes" id="UP000196655"/>
    </source>
</evidence>
<dbReference type="PANTHER" id="PTHR22946">
    <property type="entry name" value="DIENELACTONE HYDROLASE DOMAIN-CONTAINING PROTEIN-RELATED"/>
    <property type="match status" value="1"/>
</dbReference>
<reference evidence="5" key="1">
    <citation type="submission" date="2017-05" db="EMBL/GenBank/DDBJ databases">
        <authorList>
            <person name="Macchi M."/>
            <person name="Festa S."/>
            <person name="Coppotelli B.M."/>
            <person name="Morelli I.S."/>
        </authorList>
    </citation>
    <scope>NUCLEOTIDE SEQUENCE [LARGE SCALE GENOMIC DNA]</scope>
    <source>
        <strain evidence="5">I</strain>
    </source>
</reference>
<dbReference type="InterPro" id="IPR000383">
    <property type="entry name" value="Xaa-Pro-like_dom"/>
</dbReference>
<dbReference type="OrthoDB" id="7839439at2"/>
<dbReference type="EMBL" id="NHON01000036">
    <property type="protein sequence ID" value="OWJ65522.1"/>
    <property type="molecule type" value="Genomic_DNA"/>
</dbReference>
<dbReference type="GO" id="GO:0052689">
    <property type="term" value="F:carboxylic ester hydrolase activity"/>
    <property type="evidence" value="ECO:0007669"/>
    <property type="project" value="UniProtKB-ARBA"/>
</dbReference>
<comment type="caution">
    <text evidence="4">The sequence shown here is derived from an EMBL/GenBank/DDBJ whole genome shotgun (WGS) entry which is preliminary data.</text>
</comment>